<protein>
    <submittedName>
        <fullName evidence="8">NADH-quinone oxidoreductase subunit E</fullName>
    </submittedName>
</protein>
<comment type="cofactor">
    <cofactor evidence="7">
        <name>[2Fe-2S] cluster</name>
        <dbReference type="ChEBI" id="CHEBI:190135"/>
    </cofactor>
    <text evidence="7">Binds 1 [2Fe-2S] cluster.</text>
</comment>
<dbReference type="GO" id="GO:0051537">
    <property type="term" value="F:2 iron, 2 sulfur cluster binding"/>
    <property type="evidence" value="ECO:0007669"/>
    <property type="project" value="UniProtKB-KW"/>
</dbReference>
<dbReference type="SUPFAM" id="SSF52833">
    <property type="entry name" value="Thioredoxin-like"/>
    <property type="match status" value="1"/>
</dbReference>
<evidence type="ECO:0000313" key="9">
    <source>
        <dbReference type="Proteomes" id="UP000243406"/>
    </source>
</evidence>
<reference evidence="9" key="1">
    <citation type="submission" date="2017-02" db="EMBL/GenBank/DDBJ databases">
        <authorList>
            <person name="Varghese N."/>
            <person name="Submissions S."/>
        </authorList>
    </citation>
    <scope>NUCLEOTIDE SEQUENCE [LARGE SCALE GENOMIC DNA]</scope>
    <source>
        <strain evidence="9">ATCC 35199</strain>
    </source>
</reference>
<keyword evidence="5 7" id="KW-0411">Iron-sulfur</keyword>
<dbReference type="OrthoDB" id="9807941at2"/>
<name>A0A1T4ZU11_9FIRM</name>
<feature type="binding site" evidence="7">
    <location>
        <position position="129"/>
    </location>
    <ligand>
        <name>[2Fe-2S] cluster</name>
        <dbReference type="ChEBI" id="CHEBI:190135"/>
    </ligand>
</feature>
<dbReference type="Proteomes" id="UP000243406">
    <property type="component" value="Unassembled WGS sequence"/>
</dbReference>
<evidence type="ECO:0000256" key="6">
    <source>
        <dbReference type="ARBA" id="ARBA00034078"/>
    </source>
</evidence>
<dbReference type="InterPro" id="IPR041921">
    <property type="entry name" value="NuoE_N"/>
</dbReference>
<dbReference type="Gene3D" id="3.40.30.10">
    <property type="entry name" value="Glutaredoxin"/>
    <property type="match status" value="1"/>
</dbReference>
<keyword evidence="9" id="KW-1185">Reference proteome</keyword>
<dbReference type="AlphaFoldDB" id="A0A1T4ZU11"/>
<evidence type="ECO:0000256" key="2">
    <source>
        <dbReference type="ARBA" id="ARBA00022714"/>
    </source>
</evidence>
<proteinExistence type="inferred from homology"/>
<gene>
    <name evidence="8" type="ORF">SAMN02745120_0384</name>
</gene>
<dbReference type="PIRSF" id="PIRSF000216">
    <property type="entry name" value="NADH_DH_24kDa"/>
    <property type="match status" value="1"/>
</dbReference>
<dbReference type="InterPro" id="IPR028431">
    <property type="entry name" value="NADP_DH_HndA-like"/>
</dbReference>
<evidence type="ECO:0000256" key="7">
    <source>
        <dbReference type="PIRSR" id="PIRSR000216-1"/>
    </source>
</evidence>
<dbReference type="Gene3D" id="1.10.10.1590">
    <property type="entry name" value="NADH-quinone oxidoreductase subunit E"/>
    <property type="match status" value="1"/>
</dbReference>
<sequence length="157" mass="17003">MPASVFTQENFARLDLVIAQHKGEQGALMPVLYEAKKIFGFISIDIQERISKGLDIPLSEIYGVASFYSTFSDKQKGENIIAVCLGTACYVKGSQKIIDKISKKLNIEVGDTTSDGKFSLVPARCVGACSLAPVVTINADVYGKAKLDDIDSILSNY</sequence>
<dbReference type="InterPro" id="IPR002023">
    <property type="entry name" value="NuoE-like"/>
</dbReference>
<dbReference type="InterPro" id="IPR042128">
    <property type="entry name" value="NuoE_dom"/>
</dbReference>
<dbReference type="RefSeq" id="WP_013361876.1">
    <property type="nucleotide sequence ID" value="NZ_CP154629.1"/>
</dbReference>
<evidence type="ECO:0000256" key="5">
    <source>
        <dbReference type="ARBA" id="ARBA00023014"/>
    </source>
</evidence>
<comment type="cofactor">
    <cofactor evidence="6">
        <name>[2Fe-2S] cluster</name>
        <dbReference type="ChEBI" id="CHEBI:190135"/>
    </cofactor>
</comment>
<organism evidence="8 9">
    <name type="scientific">Acetoanaerobium noterae</name>
    <dbReference type="NCBI Taxonomy" id="745369"/>
    <lineage>
        <taxon>Bacteria</taxon>
        <taxon>Bacillati</taxon>
        <taxon>Bacillota</taxon>
        <taxon>Clostridia</taxon>
        <taxon>Peptostreptococcales</taxon>
        <taxon>Filifactoraceae</taxon>
        <taxon>Acetoanaerobium</taxon>
    </lineage>
</organism>
<dbReference type="GO" id="GO:0016491">
    <property type="term" value="F:oxidoreductase activity"/>
    <property type="evidence" value="ECO:0007669"/>
    <property type="project" value="InterPro"/>
</dbReference>
<evidence type="ECO:0000313" key="8">
    <source>
        <dbReference type="EMBL" id="SKB26166.1"/>
    </source>
</evidence>
<feature type="binding site" evidence="7">
    <location>
        <position position="89"/>
    </location>
    <ligand>
        <name>[2Fe-2S] cluster</name>
        <dbReference type="ChEBI" id="CHEBI:190135"/>
    </ligand>
</feature>
<dbReference type="EMBL" id="FUYN01000001">
    <property type="protein sequence ID" value="SKB26166.1"/>
    <property type="molecule type" value="Genomic_DNA"/>
</dbReference>
<evidence type="ECO:0000256" key="3">
    <source>
        <dbReference type="ARBA" id="ARBA00022723"/>
    </source>
</evidence>
<evidence type="ECO:0000256" key="4">
    <source>
        <dbReference type="ARBA" id="ARBA00023004"/>
    </source>
</evidence>
<dbReference type="GO" id="GO:0046872">
    <property type="term" value="F:metal ion binding"/>
    <property type="evidence" value="ECO:0007669"/>
    <property type="project" value="UniProtKB-KW"/>
</dbReference>
<keyword evidence="4 7" id="KW-0408">Iron</keyword>
<keyword evidence="2 7" id="KW-0001">2Fe-2S</keyword>
<comment type="similarity">
    <text evidence="1">Belongs to the complex I 24 kDa subunit family.</text>
</comment>
<feature type="binding site" evidence="7">
    <location>
        <position position="84"/>
    </location>
    <ligand>
        <name>[2Fe-2S] cluster</name>
        <dbReference type="ChEBI" id="CHEBI:190135"/>
    </ligand>
</feature>
<accession>A0A1T4ZU11</accession>
<dbReference type="Pfam" id="PF01257">
    <property type="entry name" value="2Fe-2S_thioredx"/>
    <property type="match status" value="1"/>
</dbReference>
<keyword evidence="3 7" id="KW-0479">Metal-binding</keyword>
<dbReference type="CDD" id="cd03064">
    <property type="entry name" value="TRX_Fd_NuoE"/>
    <property type="match status" value="1"/>
</dbReference>
<evidence type="ECO:0000256" key="1">
    <source>
        <dbReference type="ARBA" id="ARBA00010643"/>
    </source>
</evidence>
<dbReference type="PANTHER" id="PTHR43342:SF2">
    <property type="entry name" value="POTENTIAL NAD-REDUCING HYDROGENASE SUBUNIT"/>
    <property type="match status" value="1"/>
</dbReference>
<dbReference type="InterPro" id="IPR036249">
    <property type="entry name" value="Thioredoxin-like_sf"/>
</dbReference>
<dbReference type="PANTHER" id="PTHR43342">
    <property type="entry name" value="NADH-QUINONE OXIDOREDUCTASE, E SUBUNIT"/>
    <property type="match status" value="1"/>
</dbReference>
<feature type="binding site" evidence="7">
    <location>
        <position position="125"/>
    </location>
    <ligand>
        <name>[2Fe-2S] cluster</name>
        <dbReference type="ChEBI" id="CHEBI:190135"/>
    </ligand>
</feature>